<feature type="transmembrane region" description="Helical" evidence="1">
    <location>
        <begin position="162"/>
        <end position="186"/>
    </location>
</feature>
<sequence length="282" mass="32534">MNVMQVVVGITYSLLSILLTPIYIRVIYIFISRSKYRCYECYRIMIQIGIVQCLMAPGIFFVGVTHLHGEDPFSLASSTMKLMTVGVGLEALLSFVLALNRLKIICELQYSHFVHTIPMIASWTFGSVYLSFLFTPWCNYIVVPGEFLSKYDMSKPYTKILATVGSSVLVISICLTLLVYLAIVFYLFWMNLKLKDIPKIKTERSLLLYAGIRFVVDISLTFLYNFGNPPHRPVIDFPVFVGYILNNLCLPPCLYLYLHKELREKFFRRMVTTRRVHSVSHK</sequence>
<reference evidence="2" key="1">
    <citation type="submission" date="2023-06" db="EMBL/GenBank/DDBJ databases">
        <title>Genomic analysis of the entomopathogenic nematode Steinernema hermaphroditum.</title>
        <authorList>
            <person name="Schwarz E.M."/>
            <person name="Heppert J.K."/>
            <person name="Baniya A."/>
            <person name="Schwartz H.T."/>
            <person name="Tan C.-H."/>
            <person name="Antoshechkin I."/>
            <person name="Sternberg P.W."/>
            <person name="Goodrich-Blair H."/>
            <person name="Dillman A.R."/>
        </authorList>
    </citation>
    <scope>NUCLEOTIDE SEQUENCE</scope>
    <source>
        <strain evidence="2">PS9179</strain>
        <tissue evidence="2">Whole animal</tissue>
    </source>
</reference>
<feature type="transmembrane region" description="Helical" evidence="1">
    <location>
        <begin position="6"/>
        <end position="30"/>
    </location>
</feature>
<gene>
    <name evidence="2" type="ORF">QR680_010052</name>
</gene>
<evidence type="ECO:0000256" key="1">
    <source>
        <dbReference type="SAM" id="Phobius"/>
    </source>
</evidence>
<organism evidence="2 3">
    <name type="scientific">Steinernema hermaphroditum</name>
    <dbReference type="NCBI Taxonomy" id="289476"/>
    <lineage>
        <taxon>Eukaryota</taxon>
        <taxon>Metazoa</taxon>
        <taxon>Ecdysozoa</taxon>
        <taxon>Nematoda</taxon>
        <taxon>Chromadorea</taxon>
        <taxon>Rhabditida</taxon>
        <taxon>Tylenchina</taxon>
        <taxon>Panagrolaimomorpha</taxon>
        <taxon>Strongyloidoidea</taxon>
        <taxon>Steinernematidae</taxon>
        <taxon>Steinernema</taxon>
    </lineage>
</organism>
<protein>
    <submittedName>
        <fullName evidence="2">Uncharacterized protein</fullName>
    </submittedName>
</protein>
<name>A0AA39MAI3_9BILA</name>
<feature type="transmembrane region" description="Helical" evidence="1">
    <location>
        <begin position="206"/>
        <end position="227"/>
    </location>
</feature>
<dbReference type="AlphaFoldDB" id="A0AA39MAI3"/>
<keyword evidence="1" id="KW-1133">Transmembrane helix</keyword>
<feature type="transmembrane region" description="Helical" evidence="1">
    <location>
        <begin position="120"/>
        <end position="142"/>
    </location>
</feature>
<keyword evidence="1" id="KW-0812">Transmembrane</keyword>
<dbReference type="SUPFAM" id="SSF81321">
    <property type="entry name" value="Family A G protein-coupled receptor-like"/>
    <property type="match status" value="1"/>
</dbReference>
<feature type="transmembrane region" description="Helical" evidence="1">
    <location>
        <begin position="82"/>
        <end position="99"/>
    </location>
</feature>
<keyword evidence="1" id="KW-0472">Membrane</keyword>
<dbReference type="EMBL" id="JAUCMV010000001">
    <property type="protein sequence ID" value="KAK0427082.1"/>
    <property type="molecule type" value="Genomic_DNA"/>
</dbReference>
<accession>A0AA39MAI3</accession>
<feature type="transmembrane region" description="Helical" evidence="1">
    <location>
        <begin position="42"/>
        <end position="62"/>
    </location>
</feature>
<comment type="caution">
    <text evidence="2">The sequence shown here is derived from an EMBL/GenBank/DDBJ whole genome shotgun (WGS) entry which is preliminary data.</text>
</comment>
<evidence type="ECO:0000313" key="2">
    <source>
        <dbReference type="EMBL" id="KAK0427082.1"/>
    </source>
</evidence>
<dbReference type="Proteomes" id="UP001175271">
    <property type="component" value="Unassembled WGS sequence"/>
</dbReference>
<keyword evidence="3" id="KW-1185">Reference proteome</keyword>
<proteinExistence type="predicted"/>
<feature type="transmembrane region" description="Helical" evidence="1">
    <location>
        <begin position="239"/>
        <end position="258"/>
    </location>
</feature>
<evidence type="ECO:0000313" key="3">
    <source>
        <dbReference type="Proteomes" id="UP001175271"/>
    </source>
</evidence>